<reference evidence="1 2" key="1">
    <citation type="submission" date="2019-05" db="EMBL/GenBank/DDBJ databases">
        <authorList>
            <consortium name="Science for Life Laboratories"/>
        </authorList>
    </citation>
    <scope>NUCLEOTIDE SEQUENCE [LARGE SCALE GENOMIC DNA]</scope>
    <source>
        <strain evidence="1">Soil9</strain>
    </source>
</reference>
<accession>A0A6P2DH39</accession>
<proteinExistence type="predicted"/>
<protein>
    <submittedName>
        <fullName evidence="1">Uncharacterized protein</fullName>
    </submittedName>
</protein>
<name>A0A6P2DH39_9BACT</name>
<dbReference type="EMBL" id="LR593886">
    <property type="protein sequence ID" value="VTS02106.1"/>
    <property type="molecule type" value="Genomic_DNA"/>
</dbReference>
<dbReference type="Proteomes" id="UP000464178">
    <property type="component" value="Chromosome"/>
</dbReference>
<dbReference type="AlphaFoldDB" id="A0A6P2DH39"/>
<sequence length="185" mass="21457">MTAQLPKFRRFERVLVVDEPAHYPELLGKSGTVLWRDAIPVHRQHLAVNKWLYLVHFAAENVYRTLLESTLRSEESFEAETTHLGKRPEFSFDVIADDDMSFVEGTYRLPGRFWEVMIFLKANVPALFHRPNQPPLEWPSGITGAIFHVPDRDKLNREYVRNALVTAFTYSDWVEVAGPDSMVLR</sequence>
<dbReference type="KEGG" id="gms:SOIL9_76270"/>
<evidence type="ECO:0000313" key="1">
    <source>
        <dbReference type="EMBL" id="VTS02106.1"/>
    </source>
</evidence>
<keyword evidence="2" id="KW-1185">Reference proteome</keyword>
<dbReference type="RefSeq" id="WP_162672646.1">
    <property type="nucleotide sequence ID" value="NZ_LR593886.1"/>
</dbReference>
<evidence type="ECO:0000313" key="2">
    <source>
        <dbReference type="Proteomes" id="UP000464178"/>
    </source>
</evidence>
<gene>
    <name evidence="1" type="ORF">SOIL9_76270</name>
</gene>
<organism evidence="1 2">
    <name type="scientific">Gemmata massiliana</name>
    <dbReference type="NCBI Taxonomy" id="1210884"/>
    <lineage>
        <taxon>Bacteria</taxon>
        <taxon>Pseudomonadati</taxon>
        <taxon>Planctomycetota</taxon>
        <taxon>Planctomycetia</taxon>
        <taxon>Gemmatales</taxon>
        <taxon>Gemmataceae</taxon>
        <taxon>Gemmata</taxon>
    </lineage>
</organism>